<keyword evidence="4" id="KW-1185">Reference proteome</keyword>
<evidence type="ECO:0000256" key="2">
    <source>
        <dbReference type="SAM" id="SignalP"/>
    </source>
</evidence>
<feature type="chain" id="PRO_5023816998" description="Pectinesterase inhibitor domain-containing protein" evidence="2">
    <location>
        <begin position="21"/>
        <end position="189"/>
    </location>
</feature>
<proteinExistence type="predicted"/>
<sequence length="189" mass="20609">MASSKLQLASLLILFLVIFAQDFETNAEPSSDCDFTARPAWLALANKFASPFRSRINHLKRLLQTLNQGSMKCAAYLDSAKQLAAQLGAVGKTIDDDDLIAYIALDCFHRMDYAYQGRHPPTQLAAMVAHTNANPVADDPWFADSGANQHITTNLEQLTLAQPYTGHDHVAVGNGQGQPHGEDTVGRTE</sequence>
<name>A0A5J4ZIS6_9ASTE</name>
<evidence type="ECO:0000313" key="4">
    <source>
        <dbReference type="Proteomes" id="UP000325577"/>
    </source>
</evidence>
<dbReference type="EMBL" id="CM018051">
    <property type="protein sequence ID" value="KAA8517111.1"/>
    <property type="molecule type" value="Genomic_DNA"/>
</dbReference>
<evidence type="ECO:0000313" key="3">
    <source>
        <dbReference type="EMBL" id="KAA8517111.1"/>
    </source>
</evidence>
<feature type="compositionally biased region" description="Basic and acidic residues" evidence="1">
    <location>
        <begin position="180"/>
        <end position="189"/>
    </location>
</feature>
<gene>
    <name evidence="3" type="ORF">F0562_017404</name>
</gene>
<dbReference type="AlphaFoldDB" id="A0A5J4ZIS6"/>
<evidence type="ECO:0000256" key="1">
    <source>
        <dbReference type="SAM" id="MobiDB-lite"/>
    </source>
</evidence>
<organism evidence="3 4">
    <name type="scientific">Nyssa sinensis</name>
    <dbReference type="NCBI Taxonomy" id="561372"/>
    <lineage>
        <taxon>Eukaryota</taxon>
        <taxon>Viridiplantae</taxon>
        <taxon>Streptophyta</taxon>
        <taxon>Embryophyta</taxon>
        <taxon>Tracheophyta</taxon>
        <taxon>Spermatophyta</taxon>
        <taxon>Magnoliopsida</taxon>
        <taxon>eudicotyledons</taxon>
        <taxon>Gunneridae</taxon>
        <taxon>Pentapetalae</taxon>
        <taxon>asterids</taxon>
        <taxon>Cornales</taxon>
        <taxon>Nyssaceae</taxon>
        <taxon>Nyssa</taxon>
    </lineage>
</organism>
<dbReference type="OrthoDB" id="1845088at2759"/>
<keyword evidence="2" id="KW-0732">Signal</keyword>
<feature type="region of interest" description="Disordered" evidence="1">
    <location>
        <begin position="167"/>
        <end position="189"/>
    </location>
</feature>
<feature type="signal peptide" evidence="2">
    <location>
        <begin position="1"/>
        <end position="20"/>
    </location>
</feature>
<evidence type="ECO:0008006" key="5">
    <source>
        <dbReference type="Google" id="ProtNLM"/>
    </source>
</evidence>
<accession>A0A5J4ZIS6</accession>
<dbReference type="PANTHER" id="PTHR47481:SF22">
    <property type="entry name" value="RETROTRANSPOSON GAG DOMAIN-CONTAINING PROTEIN"/>
    <property type="match status" value="1"/>
</dbReference>
<dbReference type="PANTHER" id="PTHR47481">
    <property type="match status" value="1"/>
</dbReference>
<reference evidence="3 4" key="1">
    <citation type="submission" date="2019-09" db="EMBL/GenBank/DDBJ databases">
        <title>A chromosome-level genome assembly of the Chinese tupelo Nyssa sinensis.</title>
        <authorList>
            <person name="Yang X."/>
            <person name="Kang M."/>
            <person name="Yang Y."/>
            <person name="Xiong H."/>
            <person name="Wang M."/>
            <person name="Zhang Z."/>
            <person name="Wang Z."/>
            <person name="Wu H."/>
            <person name="Ma T."/>
            <person name="Liu J."/>
            <person name="Xi Z."/>
        </authorList>
    </citation>
    <scope>NUCLEOTIDE SEQUENCE [LARGE SCALE GENOMIC DNA]</scope>
    <source>
        <strain evidence="3">J267</strain>
        <tissue evidence="3">Leaf</tissue>
    </source>
</reference>
<protein>
    <recommendedName>
        <fullName evidence="5">Pectinesterase inhibitor domain-containing protein</fullName>
    </recommendedName>
</protein>
<dbReference type="Proteomes" id="UP000325577">
    <property type="component" value="Linkage Group LG8"/>
</dbReference>